<evidence type="ECO:0000256" key="5">
    <source>
        <dbReference type="ARBA" id="ARBA00031841"/>
    </source>
</evidence>
<dbReference type="PANTHER" id="PTHR38099">
    <property type="entry name" value="LARGE RIBOSOMAL RNA SUBUNIT ACCUMULATION PROTEIN YCED"/>
    <property type="match status" value="1"/>
</dbReference>
<proteinExistence type="inferred from homology"/>
<name>A0ABT7XP77_9NEIS</name>
<dbReference type="PANTHER" id="PTHR38099:SF1">
    <property type="entry name" value="LARGE RIBOSOMAL RNA SUBUNIT ACCUMULATION PROTEIN YCED"/>
    <property type="match status" value="1"/>
</dbReference>
<gene>
    <name evidence="6" type="ORF">QU481_11565</name>
</gene>
<evidence type="ECO:0000256" key="3">
    <source>
        <dbReference type="ARBA" id="ARBA00015716"/>
    </source>
</evidence>
<evidence type="ECO:0000256" key="2">
    <source>
        <dbReference type="ARBA" id="ARBA00010740"/>
    </source>
</evidence>
<keyword evidence="4" id="KW-0690">Ribosome biogenesis</keyword>
<reference evidence="6" key="1">
    <citation type="submission" date="2023-06" db="EMBL/GenBank/DDBJ databases">
        <authorList>
            <person name="Zhang S."/>
        </authorList>
    </citation>
    <scope>NUCLEOTIDE SEQUENCE</scope>
    <source>
        <strain evidence="6">SG2303</strain>
    </source>
</reference>
<dbReference type="RefSeq" id="WP_289830159.1">
    <property type="nucleotide sequence ID" value="NZ_JAUEDK010000018.1"/>
</dbReference>
<sequence>MGEGLILLTKTGGGLYHPSFMSNPILIDPVAFAREGRTRTGKIAVAELDPRVHDSLADTSGEAEFVLVGSVDRLRRPHLTLTVNVTLNVPCQRCLEAMTETLSTRADVVLFFDQEKLEAAATEDEELDAILAEPEMDVIALIEDEIIMGLPFAPKHEVCGTEALERAKNDKPNPFAVLAKLKKSASE</sequence>
<protein>
    <recommendedName>
        <fullName evidence="3">Large ribosomal RNA subunit accumulation protein YceD</fullName>
    </recommendedName>
    <alternativeName>
        <fullName evidence="5">23S rRNA accumulation protein YceD</fullName>
    </alternativeName>
</protein>
<dbReference type="EMBL" id="JAUEDK010000018">
    <property type="protein sequence ID" value="MDN0075530.1"/>
    <property type="molecule type" value="Genomic_DNA"/>
</dbReference>
<dbReference type="InterPro" id="IPR039255">
    <property type="entry name" value="YceD_bac"/>
</dbReference>
<comment type="similarity">
    <text evidence="2">Belongs to the DUF177 domain family.</text>
</comment>
<keyword evidence="7" id="KW-1185">Reference proteome</keyword>
<dbReference type="Proteomes" id="UP001168540">
    <property type="component" value="Unassembled WGS sequence"/>
</dbReference>
<comment type="function">
    <text evidence="1">Plays a role in synthesis, processing and/or stability of 23S rRNA.</text>
</comment>
<evidence type="ECO:0000256" key="1">
    <source>
        <dbReference type="ARBA" id="ARBA00002868"/>
    </source>
</evidence>
<accession>A0ABT7XP77</accession>
<dbReference type="Pfam" id="PF02620">
    <property type="entry name" value="YceD"/>
    <property type="match status" value="1"/>
</dbReference>
<evidence type="ECO:0000313" key="6">
    <source>
        <dbReference type="EMBL" id="MDN0075530.1"/>
    </source>
</evidence>
<evidence type="ECO:0000256" key="4">
    <source>
        <dbReference type="ARBA" id="ARBA00022517"/>
    </source>
</evidence>
<organism evidence="6 7">
    <name type="scientific">Crenobacter oryzisoli</name>
    <dbReference type="NCBI Taxonomy" id="3056844"/>
    <lineage>
        <taxon>Bacteria</taxon>
        <taxon>Pseudomonadati</taxon>
        <taxon>Pseudomonadota</taxon>
        <taxon>Betaproteobacteria</taxon>
        <taxon>Neisseriales</taxon>
        <taxon>Neisseriaceae</taxon>
        <taxon>Crenobacter</taxon>
    </lineage>
</organism>
<comment type="caution">
    <text evidence="6">The sequence shown here is derived from an EMBL/GenBank/DDBJ whole genome shotgun (WGS) entry which is preliminary data.</text>
</comment>
<evidence type="ECO:0000313" key="7">
    <source>
        <dbReference type="Proteomes" id="UP001168540"/>
    </source>
</evidence>
<dbReference type="InterPro" id="IPR003772">
    <property type="entry name" value="YceD"/>
</dbReference>